<reference evidence="2 3" key="1">
    <citation type="submission" date="2014-12" db="EMBL/GenBank/DDBJ databases">
        <title>Genome assembly of Enhygromyxa salina DSM 15201.</title>
        <authorList>
            <person name="Sharma G."/>
            <person name="Subramanian S."/>
        </authorList>
    </citation>
    <scope>NUCLEOTIDE SEQUENCE [LARGE SCALE GENOMIC DNA]</scope>
    <source>
        <strain evidence="2 3">DSM 15201</strain>
    </source>
</reference>
<evidence type="ECO:0000313" key="2">
    <source>
        <dbReference type="EMBL" id="KIG13975.1"/>
    </source>
</evidence>
<name>A0A0C2CWH9_9BACT</name>
<dbReference type="Gene3D" id="3.40.630.10">
    <property type="entry name" value="Zn peptidases"/>
    <property type="match status" value="1"/>
</dbReference>
<dbReference type="InterPro" id="IPR045175">
    <property type="entry name" value="M28_fam"/>
</dbReference>
<keyword evidence="2" id="KW-0378">Hydrolase</keyword>
<dbReference type="GO" id="GO:0008235">
    <property type="term" value="F:metalloexopeptidase activity"/>
    <property type="evidence" value="ECO:0007669"/>
    <property type="project" value="InterPro"/>
</dbReference>
<dbReference type="Proteomes" id="UP000031599">
    <property type="component" value="Unassembled WGS sequence"/>
</dbReference>
<gene>
    <name evidence="2" type="ORF">DB30_07391</name>
</gene>
<keyword evidence="2" id="KW-0645">Protease</keyword>
<protein>
    <submittedName>
        <fullName evidence="2">Putative aminopeptidase</fullName>
    </submittedName>
</protein>
<dbReference type="PANTHER" id="PTHR12147">
    <property type="entry name" value="METALLOPEPTIDASE M28 FAMILY MEMBER"/>
    <property type="match status" value="1"/>
</dbReference>
<keyword evidence="2" id="KW-0031">Aminopeptidase</keyword>
<comment type="caution">
    <text evidence="2">The sequence shown here is derived from an EMBL/GenBank/DDBJ whole genome shotgun (WGS) entry which is preliminary data.</text>
</comment>
<accession>A0A0C2CWH9</accession>
<dbReference type="InterPro" id="IPR007484">
    <property type="entry name" value="Peptidase_M28"/>
</dbReference>
<dbReference type="SUPFAM" id="SSF53187">
    <property type="entry name" value="Zn-dependent exopeptidases"/>
    <property type="match status" value="1"/>
</dbReference>
<sequence>MPLLGDDGVLDTICNGADDNASGTAMVLAVAQAIADSGVQPRRTIVFAHFGGEELGLLGSSALVRDWPAQLGKIHSMVNLDMVGRLSELGLIISGVGTSTTWPELVAQASEGVGSICLEASAASDLYSFSEAGVPSLGFYTLAHGDYHMPSDEYDTINFEGMNTIGRTVLAVTMALATGVELEPARPNHGGYGESCTLLNNHQEGFMHVDGREPIPLSSPGFRTDLRAR</sequence>
<organism evidence="2 3">
    <name type="scientific">Enhygromyxa salina</name>
    <dbReference type="NCBI Taxonomy" id="215803"/>
    <lineage>
        <taxon>Bacteria</taxon>
        <taxon>Pseudomonadati</taxon>
        <taxon>Myxococcota</taxon>
        <taxon>Polyangia</taxon>
        <taxon>Nannocystales</taxon>
        <taxon>Nannocystaceae</taxon>
        <taxon>Enhygromyxa</taxon>
    </lineage>
</organism>
<dbReference type="GO" id="GO:0006508">
    <property type="term" value="P:proteolysis"/>
    <property type="evidence" value="ECO:0007669"/>
    <property type="project" value="InterPro"/>
</dbReference>
<dbReference type="PANTHER" id="PTHR12147:SF26">
    <property type="entry name" value="PEPTIDASE M28 DOMAIN-CONTAINING PROTEIN"/>
    <property type="match status" value="1"/>
</dbReference>
<dbReference type="AlphaFoldDB" id="A0A0C2CWH9"/>
<evidence type="ECO:0000313" key="3">
    <source>
        <dbReference type="Proteomes" id="UP000031599"/>
    </source>
</evidence>
<proteinExistence type="predicted"/>
<dbReference type="EMBL" id="JMCC02000083">
    <property type="protein sequence ID" value="KIG13975.1"/>
    <property type="molecule type" value="Genomic_DNA"/>
</dbReference>
<dbReference type="Pfam" id="PF04389">
    <property type="entry name" value="Peptidase_M28"/>
    <property type="match status" value="1"/>
</dbReference>
<feature type="domain" description="Peptidase M28" evidence="1">
    <location>
        <begin position="15"/>
        <end position="172"/>
    </location>
</feature>
<evidence type="ECO:0000259" key="1">
    <source>
        <dbReference type="Pfam" id="PF04389"/>
    </source>
</evidence>
<dbReference type="GO" id="GO:0004177">
    <property type="term" value="F:aminopeptidase activity"/>
    <property type="evidence" value="ECO:0007669"/>
    <property type="project" value="UniProtKB-KW"/>
</dbReference>